<keyword evidence="5" id="KW-0539">Nucleus</keyword>
<evidence type="ECO:0000256" key="4">
    <source>
        <dbReference type="ARBA" id="ARBA00023163"/>
    </source>
</evidence>
<protein>
    <recommendedName>
        <fullName evidence="7">Zn(2)-C6 fungal-type domain-containing protein</fullName>
    </recommendedName>
</protein>
<evidence type="ECO:0000256" key="3">
    <source>
        <dbReference type="ARBA" id="ARBA00023125"/>
    </source>
</evidence>
<dbReference type="PANTHER" id="PTHR37534:SF46">
    <property type="entry name" value="ZN(II)2CYS6 TRANSCRIPTION FACTOR (EUROFUNG)"/>
    <property type="match status" value="1"/>
</dbReference>
<organism evidence="8 9">
    <name type="scientific">Aspergillus calidoustus</name>
    <dbReference type="NCBI Taxonomy" id="454130"/>
    <lineage>
        <taxon>Eukaryota</taxon>
        <taxon>Fungi</taxon>
        <taxon>Dikarya</taxon>
        <taxon>Ascomycota</taxon>
        <taxon>Pezizomycotina</taxon>
        <taxon>Eurotiomycetes</taxon>
        <taxon>Eurotiomycetidae</taxon>
        <taxon>Eurotiales</taxon>
        <taxon>Aspergillaceae</taxon>
        <taxon>Aspergillus</taxon>
        <taxon>Aspergillus subgen. Nidulantes</taxon>
    </lineage>
</organism>
<dbReference type="GO" id="GO:0000981">
    <property type="term" value="F:DNA-binding transcription factor activity, RNA polymerase II-specific"/>
    <property type="evidence" value="ECO:0007669"/>
    <property type="project" value="InterPro"/>
</dbReference>
<dbReference type="GO" id="GO:0005634">
    <property type="term" value="C:nucleus"/>
    <property type="evidence" value="ECO:0007669"/>
    <property type="project" value="UniProtKB-SubCell"/>
</dbReference>
<dbReference type="CDD" id="cd00067">
    <property type="entry name" value="GAL4"/>
    <property type="match status" value="1"/>
</dbReference>
<reference evidence="9" key="1">
    <citation type="journal article" date="2016" name="Genome Announc.">
        <title>Draft genome sequences of fungus Aspergillus calidoustus.</title>
        <authorList>
            <person name="Horn F."/>
            <person name="Linde J."/>
            <person name="Mattern D.J."/>
            <person name="Walther G."/>
            <person name="Guthke R."/>
            <person name="Scherlach K."/>
            <person name="Martin K."/>
            <person name="Brakhage A.A."/>
            <person name="Petzke L."/>
            <person name="Valiante V."/>
        </authorList>
    </citation>
    <scope>NUCLEOTIDE SEQUENCE [LARGE SCALE GENOMIC DNA]</scope>
    <source>
        <strain evidence="9">SF006504</strain>
    </source>
</reference>
<keyword evidence="9" id="KW-1185">Reference proteome</keyword>
<gene>
    <name evidence="8" type="ORF">ASPCAL13831</name>
</gene>
<sequence>MECSLPSVSGRQVTSEPTPQSSGRGTSACDRCRTVKRRCDRGLPSCSRCEKSGVLCAYPAPVGAGAPLALQSWASAQMNIEGYLDIASDESGIHETYYGLLGCASTRTLAVPQSNISPRVLLGPAITFDFPVPDSDNVPELLFNFCSILPTAAALPNSLSIYVHTEWVRRAISNPCLLHSTLFCASAYLDSRQNSSNSLSRRTTFHHLQAVKIIREQLAQPDFQPTYELVAAILALSYFTMASNEIDSALVHIQGLARILHLSQNEGPDFKYLTAFFNETLICFSVFLDRDITSIVSSSLPDEAALPLLLFHEITPSRLLKRILARSANDAASTSSNPRTGYKKHWPPTSYVMLEIQKLYDFIVQEELPSRAPPEEPAYTQQHQQQHQHRVNTVGSLLPEIPWISAYEDTTMEKATTCCYLSVHVFWGIVNSNSTEFSTRGRKSVYAVSPYYAALETLKETLLKIDPIPWVQCAPELYAWVYFTAAAACNLDRDRMEIMLAAMRYLTGLNGIDLSLMREGWQYFRWLRQARTRALGV</sequence>
<evidence type="ECO:0000259" key="7">
    <source>
        <dbReference type="PROSITE" id="PS50048"/>
    </source>
</evidence>
<dbReference type="Proteomes" id="UP000054771">
    <property type="component" value="Unassembled WGS sequence"/>
</dbReference>
<evidence type="ECO:0000256" key="1">
    <source>
        <dbReference type="ARBA" id="ARBA00004123"/>
    </source>
</evidence>
<dbReference type="Pfam" id="PF00172">
    <property type="entry name" value="Zn_clus"/>
    <property type="match status" value="1"/>
</dbReference>
<evidence type="ECO:0000256" key="6">
    <source>
        <dbReference type="SAM" id="MobiDB-lite"/>
    </source>
</evidence>
<keyword evidence="2" id="KW-0805">Transcription regulation</keyword>
<dbReference type="GO" id="GO:0003677">
    <property type="term" value="F:DNA binding"/>
    <property type="evidence" value="ECO:0007669"/>
    <property type="project" value="UniProtKB-KW"/>
</dbReference>
<comment type="subcellular location">
    <subcellularLocation>
        <location evidence="1">Nucleus</location>
    </subcellularLocation>
</comment>
<proteinExistence type="predicted"/>
<dbReference type="SMART" id="SM00066">
    <property type="entry name" value="GAL4"/>
    <property type="match status" value="1"/>
</dbReference>
<evidence type="ECO:0000313" key="8">
    <source>
        <dbReference type="EMBL" id="CEL10717.1"/>
    </source>
</evidence>
<dbReference type="GO" id="GO:0008270">
    <property type="term" value="F:zinc ion binding"/>
    <property type="evidence" value="ECO:0007669"/>
    <property type="project" value="InterPro"/>
</dbReference>
<evidence type="ECO:0000256" key="2">
    <source>
        <dbReference type="ARBA" id="ARBA00023015"/>
    </source>
</evidence>
<dbReference type="InterPro" id="IPR036864">
    <property type="entry name" value="Zn2-C6_fun-type_DNA-bd_sf"/>
</dbReference>
<dbReference type="EMBL" id="CDMC01000020">
    <property type="protein sequence ID" value="CEL10717.1"/>
    <property type="molecule type" value="Genomic_DNA"/>
</dbReference>
<evidence type="ECO:0000313" key="9">
    <source>
        <dbReference type="Proteomes" id="UP000054771"/>
    </source>
</evidence>
<dbReference type="SUPFAM" id="SSF57701">
    <property type="entry name" value="Zn2/Cys6 DNA-binding domain"/>
    <property type="match status" value="1"/>
</dbReference>
<dbReference type="AlphaFoldDB" id="A0A0U5GHP6"/>
<name>A0A0U5GHP6_ASPCI</name>
<accession>A0A0U5GHP6</accession>
<feature type="region of interest" description="Disordered" evidence="6">
    <location>
        <begin position="1"/>
        <end position="28"/>
    </location>
</feature>
<dbReference type="Pfam" id="PF11951">
    <property type="entry name" value="Fungal_trans_2"/>
    <property type="match status" value="1"/>
</dbReference>
<dbReference type="InterPro" id="IPR021858">
    <property type="entry name" value="Fun_TF"/>
</dbReference>
<dbReference type="OrthoDB" id="4216928at2759"/>
<dbReference type="PROSITE" id="PS00463">
    <property type="entry name" value="ZN2_CY6_FUNGAL_1"/>
    <property type="match status" value="1"/>
</dbReference>
<feature type="domain" description="Zn(2)-C6 fungal-type" evidence="7">
    <location>
        <begin position="28"/>
        <end position="58"/>
    </location>
</feature>
<keyword evidence="3" id="KW-0238">DNA-binding</keyword>
<evidence type="ECO:0000256" key="5">
    <source>
        <dbReference type="ARBA" id="ARBA00023242"/>
    </source>
</evidence>
<keyword evidence="4" id="KW-0804">Transcription</keyword>
<dbReference type="PROSITE" id="PS50048">
    <property type="entry name" value="ZN2_CY6_FUNGAL_2"/>
    <property type="match status" value="1"/>
</dbReference>
<dbReference type="InterPro" id="IPR001138">
    <property type="entry name" value="Zn2Cys6_DnaBD"/>
</dbReference>
<dbReference type="Gene3D" id="4.10.240.10">
    <property type="entry name" value="Zn(2)-C6 fungal-type DNA-binding domain"/>
    <property type="match status" value="1"/>
</dbReference>
<dbReference type="PANTHER" id="PTHR37534">
    <property type="entry name" value="TRANSCRIPTIONAL ACTIVATOR PROTEIN UGA3"/>
    <property type="match status" value="1"/>
</dbReference>
<feature type="compositionally biased region" description="Polar residues" evidence="6">
    <location>
        <begin position="1"/>
        <end position="25"/>
    </location>
</feature>